<comment type="caution">
    <text evidence="3">The sequence shown here is derived from an EMBL/GenBank/DDBJ whole genome shotgun (WGS) entry which is preliminary data.</text>
</comment>
<dbReference type="Proteomes" id="UP001501243">
    <property type="component" value="Unassembled WGS sequence"/>
</dbReference>
<evidence type="ECO:0008006" key="5">
    <source>
        <dbReference type="Google" id="ProtNLM"/>
    </source>
</evidence>
<dbReference type="InterPro" id="IPR029018">
    <property type="entry name" value="Hex-like_dom2"/>
</dbReference>
<keyword evidence="1" id="KW-0378">Hydrolase</keyword>
<evidence type="ECO:0000256" key="1">
    <source>
        <dbReference type="ARBA" id="ARBA00022801"/>
    </source>
</evidence>
<proteinExistence type="predicted"/>
<evidence type="ECO:0000256" key="2">
    <source>
        <dbReference type="SAM" id="SignalP"/>
    </source>
</evidence>
<dbReference type="Gene3D" id="3.30.379.10">
    <property type="entry name" value="Chitobiase/beta-hexosaminidase domain 2-like"/>
    <property type="match status" value="1"/>
</dbReference>
<feature type="chain" id="PRO_5045982291" description="Beta-hexosaminidase bacterial type N-terminal domain-containing protein" evidence="2">
    <location>
        <begin position="28"/>
        <end position="927"/>
    </location>
</feature>
<dbReference type="SUPFAM" id="SSF55545">
    <property type="entry name" value="beta-N-acetylhexosaminidase-like domain"/>
    <property type="match status" value="1"/>
</dbReference>
<feature type="signal peptide" evidence="2">
    <location>
        <begin position="1"/>
        <end position="27"/>
    </location>
</feature>
<keyword evidence="4" id="KW-1185">Reference proteome</keyword>
<organism evidence="3 4">
    <name type="scientific">Hymenobacter ginsengisoli</name>
    <dbReference type="NCBI Taxonomy" id="1051626"/>
    <lineage>
        <taxon>Bacteria</taxon>
        <taxon>Pseudomonadati</taxon>
        <taxon>Bacteroidota</taxon>
        <taxon>Cytophagia</taxon>
        <taxon>Cytophagales</taxon>
        <taxon>Hymenobacteraceae</taxon>
        <taxon>Hymenobacter</taxon>
    </lineage>
</organism>
<name>A0ABP8Q1Z0_9BACT</name>
<protein>
    <recommendedName>
        <fullName evidence="5">Beta-hexosaminidase bacterial type N-terminal domain-containing protein</fullName>
    </recommendedName>
</protein>
<evidence type="ECO:0000313" key="3">
    <source>
        <dbReference type="EMBL" id="GAA4496723.1"/>
    </source>
</evidence>
<evidence type="ECO:0000313" key="4">
    <source>
        <dbReference type="Proteomes" id="UP001501243"/>
    </source>
</evidence>
<dbReference type="RefSeq" id="WP_208132222.1">
    <property type="nucleotide sequence ID" value="NZ_BAABGQ010000005.1"/>
</dbReference>
<reference evidence="4" key="1">
    <citation type="journal article" date="2019" name="Int. J. Syst. Evol. Microbiol.">
        <title>The Global Catalogue of Microorganisms (GCM) 10K type strain sequencing project: providing services to taxonomists for standard genome sequencing and annotation.</title>
        <authorList>
            <consortium name="The Broad Institute Genomics Platform"/>
            <consortium name="The Broad Institute Genome Sequencing Center for Infectious Disease"/>
            <person name="Wu L."/>
            <person name="Ma J."/>
        </authorList>
    </citation>
    <scope>NUCLEOTIDE SEQUENCE [LARGE SCALE GENOMIC DNA]</scope>
    <source>
        <strain evidence="4">JCM 17841</strain>
    </source>
</reference>
<keyword evidence="2" id="KW-0732">Signal</keyword>
<accession>A0ABP8Q1Z0</accession>
<dbReference type="EMBL" id="BAABGQ010000005">
    <property type="protein sequence ID" value="GAA4496723.1"/>
    <property type="molecule type" value="Genomic_DNA"/>
</dbReference>
<sequence>MSLSVWKHFVASCLLLLGLLPAANALAKPSPTLRSARTIVLPLHAHPRLRYGADRLAAALRAAGYPVQIVQQDKLLRKKGLIVVGRPGDVLLRQAAAAWPAPSTPAPGKEGFVLTSAPDEAIVVRGTDNSGALYGCLELAEQVKAQGKITDNLHLADQPEMVMRGACIGVQKPTYLPGRTVYEYPYTPETFPWLYDKALWVKYLDMLADNRMNSLYLWNGHPFASLVRLKDYPFAVEVDDATFKKNEELYRFLAEEADKRGIWVIQMFYNIIVSKPFAEHYNIKTQDRARPIVPLIADYTRKSIAAFVEKYPNVGLLITLGEAMESAGQDDVDWFTKTIIPGVQDGLKALGKTEQPPIVLRAHDTDAPRVMAAALPLYKNLYTMAKYNGEALTTYTPRGTWAALHRKLSAIGTVQIENVHLMSNLEPFRYGSADFIQKSVQAMHGAYGANGLHLYPEASYWDWPYSADNVPGRELELSRDWLWYAEWSRYAWRADRPRPAEIDYWGQRLATQFGCDAAAGKQILKAYEQSGEIAPKLLRRYGITDGNRQTLTLGMLMNQLIDPKRYGLFTLLYESESPEGEMIIEYAEKEAKGEKHVGETPPQVAAEVVAHGQKAVAAIEQAAPGVTQNKDEFARLKNDMYCYDALANFYAEKAQAALLTLRYKYSHKVADLEQAVPYLQRSVAAWQTLTKLTKDTYLYANSMQTAQRKIPMRGVDGTYKTWVEMLPVYQKELANFQHNIDSLKAVKSVPVAQKAAALRNVSVTLLTKGITSYTAAVGQSAFADTTAAITALAPELAGLKGLRFSKVQQVAQGTEIRFATTKPVQLLVGFFNQKSPRYLPTPTLEIDASANDYGQADSKISNAIAIVGMPPVNVHTYSFKPGTHTLNLARGACVMLGFVEASQPVPTYNAGLGSAGGAGKEIDWLFE</sequence>
<gene>
    <name evidence="3" type="ORF">GCM10023172_10490</name>
</gene>